<dbReference type="EMBL" id="KE148150">
    <property type="protein sequence ID" value="EPE07930.1"/>
    <property type="molecule type" value="Genomic_DNA"/>
</dbReference>
<evidence type="ECO:0000256" key="11">
    <source>
        <dbReference type="ARBA" id="ARBA00036633"/>
    </source>
</evidence>
<name>S3D3K4_OPHP1</name>
<dbReference type="GO" id="GO:0071555">
    <property type="term" value="P:cell wall organization"/>
    <property type="evidence" value="ECO:0007669"/>
    <property type="project" value="UniProtKB-KW"/>
</dbReference>
<evidence type="ECO:0000256" key="14">
    <source>
        <dbReference type="ARBA" id="ARBA00041472"/>
    </source>
</evidence>
<dbReference type="InterPro" id="IPR017853">
    <property type="entry name" value="GH"/>
</dbReference>
<comment type="catalytic activity">
    <reaction evidence="11">
        <text>Random hydrolysis of (1-&gt;6)-linkages in (1-&gt;6)-beta-D-glucans.</text>
        <dbReference type="EC" id="3.2.1.75"/>
    </reaction>
</comment>
<keyword evidence="8 17" id="KW-0326">Glycosidase</keyword>
<comment type="subcellular location">
    <subcellularLocation>
        <location evidence="1">Secreted</location>
    </subcellularLocation>
</comment>
<evidence type="ECO:0000256" key="15">
    <source>
        <dbReference type="ARBA" id="ARBA00042025"/>
    </source>
</evidence>
<dbReference type="eggNOG" id="ENOG502RBRB">
    <property type="taxonomic scope" value="Eukaryota"/>
</dbReference>
<dbReference type="AlphaFoldDB" id="S3D3K4"/>
<evidence type="ECO:0000259" key="18">
    <source>
        <dbReference type="Pfam" id="PF00150"/>
    </source>
</evidence>
<dbReference type="PANTHER" id="PTHR31297:SF39">
    <property type="entry name" value="GLUCAN ENDO-1,6-BETA-GLUCOSIDASE B"/>
    <property type="match status" value="1"/>
</dbReference>
<evidence type="ECO:0000256" key="1">
    <source>
        <dbReference type="ARBA" id="ARBA00004613"/>
    </source>
</evidence>
<dbReference type="FunFam" id="3.20.20.80:FF:000269">
    <property type="entry name" value="Probable glucan endo-1,6-beta-glucosidase B"/>
    <property type="match status" value="1"/>
</dbReference>
<dbReference type="OrthoDB" id="1887033at2759"/>
<dbReference type="SUPFAM" id="SSF51445">
    <property type="entry name" value="(Trans)glycosidases"/>
    <property type="match status" value="1"/>
</dbReference>
<keyword evidence="4" id="KW-0732">Signal</keyword>
<dbReference type="Proteomes" id="UP000016923">
    <property type="component" value="Unassembled WGS sequence"/>
</dbReference>
<keyword evidence="20" id="KW-1185">Reference proteome</keyword>
<dbReference type="EC" id="3.2.1.75" evidence="13"/>
<evidence type="ECO:0000256" key="12">
    <source>
        <dbReference type="ARBA" id="ARBA00037628"/>
    </source>
</evidence>
<evidence type="ECO:0000256" key="5">
    <source>
        <dbReference type="ARBA" id="ARBA00022801"/>
    </source>
</evidence>
<evidence type="ECO:0000256" key="17">
    <source>
        <dbReference type="RuleBase" id="RU361153"/>
    </source>
</evidence>
<evidence type="ECO:0000256" key="3">
    <source>
        <dbReference type="ARBA" id="ARBA00022525"/>
    </source>
</evidence>
<reference evidence="19 20" key="1">
    <citation type="journal article" date="2013" name="BMC Genomics">
        <title>The genome and transcriptome of the pine saprophyte Ophiostoma piceae, and a comparison with the bark beetle-associated pine pathogen Grosmannia clavigera.</title>
        <authorList>
            <person name="Haridas S."/>
            <person name="Wang Y."/>
            <person name="Lim L."/>
            <person name="Massoumi Alamouti S."/>
            <person name="Jackman S."/>
            <person name="Docking R."/>
            <person name="Robertson G."/>
            <person name="Birol I."/>
            <person name="Bohlmann J."/>
            <person name="Breuil C."/>
        </authorList>
    </citation>
    <scope>NUCLEOTIDE SEQUENCE [LARGE SCALE GENOMIC DNA]</scope>
    <source>
        <strain evidence="19 20">UAMH 11346</strain>
    </source>
</reference>
<evidence type="ECO:0000256" key="4">
    <source>
        <dbReference type="ARBA" id="ARBA00022729"/>
    </source>
</evidence>
<dbReference type="InterPro" id="IPR050386">
    <property type="entry name" value="Glycosyl_hydrolase_5"/>
</dbReference>
<evidence type="ECO:0000256" key="2">
    <source>
        <dbReference type="ARBA" id="ARBA00005641"/>
    </source>
</evidence>
<feature type="domain" description="Glycoside hydrolase family 5" evidence="18">
    <location>
        <begin position="120"/>
        <end position="403"/>
    </location>
</feature>
<evidence type="ECO:0000256" key="7">
    <source>
        <dbReference type="ARBA" id="ARBA00023277"/>
    </source>
</evidence>
<accession>S3D3K4</accession>
<dbReference type="VEuPathDB" id="FungiDB:F503_00652"/>
<dbReference type="GO" id="GO:0009986">
    <property type="term" value="C:cell surface"/>
    <property type="evidence" value="ECO:0007669"/>
    <property type="project" value="TreeGrafter"/>
</dbReference>
<evidence type="ECO:0000313" key="20">
    <source>
        <dbReference type="Proteomes" id="UP000016923"/>
    </source>
</evidence>
<dbReference type="Pfam" id="PF00150">
    <property type="entry name" value="Cellulase"/>
    <property type="match status" value="1"/>
</dbReference>
<evidence type="ECO:0000256" key="13">
    <source>
        <dbReference type="ARBA" id="ARBA00038935"/>
    </source>
</evidence>
<dbReference type="HOGENOM" id="CLU_004624_7_0_1"/>
<gene>
    <name evidence="19" type="ORF">F503_00652</name>
</gene>
<proteinExistence type="inferred from homology"/>
<sequence length="435" mass="49016">MKLSTTTLPLPVTYRRKMTLKLLTSLVGLCLFGAANAWLPHENSHRMEGRDGSNFFNNSANSVQGRWLPTNGNPIRGVNLGSLFVLEPWMASNSWSEMGCDGQNSEFDCVSHLGQDAANSAFKDHWSSWVTQDDFKQMQSYGLNAVRIPLGYWLDEDIVYSDSEHFPQGAMSYLESIVGWASDAGFYIVLDLHGAPGAQVASNADTGQYASTPGFYVDYQYERALKFLEFLVEKVHKTDTFRNVGMIEIVNEPLQNTGDDTTSMRTSYYKDAWDRVHSKEDEIGVHGDAQVHLAVMNNDWGSGNPTESMNSWNVAFDDHRYLKWDSRVSVDHDSYISASCNDQSQGDSPGIVGEFSLSPPDDVQWSGDWDPSSNKDFYKKWFTAQMTSYEQRNLGWFFWSWKTELGDYRWSYQDAVSDGVIPSDLGTIDRGSVCS</sequence>
<evidence type="ECO:0000256" key="10">
    <source>
        <dbReference type="ARBA" id="ARBA00023326"/>
    </source>
</evidence>
<dbReference type="GO" id="GO:0005576">
    <property type="term" value="C:extracellular region"/>
    <property type="evidence" value="ECO:0007669"/>
    <property type="project" value="UniProtKB-SubCell"/>
</dbReference>
<keyword evidence="7" id="KW-0119">Carbohydrate metabolism</keyword>
<evidence type="ECO:0000313" key="19">
    <source>
        <dbReference type="EMBL" id="EPE07930.1"/>
    </source>
</evidence>
<evidence type="ECO:0000256" key="16">
    <source>
        <dbReference type="ARBA" id="ARBA00043257"/>
    </source>
</evidence>
<evidence type="ECO:0000256" key="8">
    <source>
        <dbReference type="ARBA" id="ARBA00023295"/>
    </source>
</evidence>
<comment type="function">
    <text evidence="12">Beta-glucanases participate in the metabolism of beta-glucan, the main structural component of the cell wall. Acts on lutean, pustulan and 1,6-oligo-beta-D-glucosides.</text>
</comment>
<dbReference type="GO" id="GO:0046557">
    <property type="term" value="F:glucan endo-1,6-beta-glucosidase activity"/>
    <property type="evidence" value="ECO:0007669"/>
    <property type="project" value="UniProtKB-EC"/>
</dbReference>
<protein>
    <recommendedName>
        <fullName evidence="13">glucan endo-1,6-beta-glucosidase</fullName>
        <ecNumber evidence="13">3.2.1.75</ecNumber>
    </recommendedName>
    <alternativeName>
        <fullName evidence="15">Beta-1,6-glucanase B</fullName>
    </alternativeName>
    <alternativeName>
        <fullName evidence="14">Endo-1,6-beta-D-glucanase B</fullName>
    </alternativeName>
    <alternativeName>
        <fullName evidence="16">Endo-1,6-beta-glucanase B</fullName>
    </alternativeName>
</protein>
<dbReference type="GO" id="GO:0004338">
    <property type="term" value="F:glucan exo-1,3-beta-glucosidase activity"/>
    <property type="evidence" value="ECO:0007669"/>
    <property type="project" value="TreeGrafter"/>
</dbReference>
<dbReference type="Gene3D" id="3.20.20.80">
    <property type="entry name" value="Glycosidases"/>
    <property type="match status" value="1"/>
</dbReference>
<keyword evidence="6" id="KW-0325">Glycoprotein</keyword>
<comment type="similarity">
    <text evidence="2 17">Belongs to the glycosyl hydrolase 5 (cellulase A) family.</text>
</comment>
<keyword evidence="10" id="KW-0624">Polysaccharide degradation</keyword>
<organism evidence="19 20">
    <name type="scientific">Ophiostoma piceae (strain UAMH 11346)</name>
    <name type="common">Sap stain fungus</name>
    <dbReference type="NCBI Taxonomy" id="1262450"/>
    <lineage>
        <taxon>Eukaryota</taxon>
        <taxon>Fungi</taxon>
        <taxon>Dikarya</taxon>
        <taxon>Ascomycota</taxon>
        <taxon>Pezizomycotina</taxon>
        <taxon>Sordariomycetes</taxon>
        <taxon>Sordariomycetidae</taxon>
        <taxon>Ophiostomatales</taxon>
        <taxon>Ophiostomataceae</taxon>
        <taxon>Ophiostoma</taxon>
    </lineage>
</organism>
<keyword evidence="9" id="KW-0961">Cell wall biogenesis/degradation</keyword>
<keyword evidence="3" id="KW-0964">Secreted</keyword>
<dbReference type="PANTHER" id="PTHR31297">
    <property type="entry name" value="GLUCAN ENDO-1,6-BETA-GLUCOSIDASE B"/>
    <property type="match status" value="1"/>
</dbReference>
<evidence type="ECO:0000256" key="6">
    <source>
        <dbReference type="ARBA" id="ARBA00023180"/>
    </source>
</evidence>
<dbReference type="STRING" id="1262450.S3D3K4"/>
<dbReference type="InterPro" id="IPR001547">
    <property type="entry name" value="Glyco_hydro_5"/>
</dbReference>
<keyword evidence="5 17" id="KW-0378">Hydrolase</keyword>
<dbReference type="OMA" id="TNICVNP"/>
<evidence type="ECO:0000256" key="9">
    <source>
        <dbReference type="ARBA" id="ARBA00023316"/>
    </source>
</evidence>
<dbReference type="GO" id="GO:0009251">
    <property type="term" value="P:glucan catabolic process"/>
    <property type="evidence" value="ECO:0007669"/>
    <property type="project" value="TreeGrafter"/>
</dbReference>